<dbReference type="Proteomes" id="UP000024635">
    <property type="component" value="Unassembled WGS sequence"/>
</dbReference>
<name>A0A016RZF8_9BILA</name>
<dbReference type="EMBL" id="JARK01001668">
    <property type="protein sequence ID" value="EYB83651.1"/>
    <property type="molecule type" value="Genomic_DNA"/>
</dbReference>
<organism evidence="2 3">
    <name type="scientific">Ancylostoma ceylanicum</name>
    <dbReference type="NCBI Taxonomy" id="53326"/>
    <lineage>
        <taxon>Eukaryota</taxon>
        <taxon>Metazoa</taxon>
        <taxon>Ecdysozoa</taxon>
        <taxon>Nematoda</taxon>
        <taxon>Chromadorea</taxon>
        <taxon>Rhabditida</taxon>
        <taxon>Rhabditina</taxon>
        <taxon>Rhabditomorpha</taxon>
        <taxon>Strongyloidea</taxon>
        <taxon>Ancylostomatidae</taxon>
        <taxon>Ancylostomatinae</taxon>
        <taxon>Ancylostoma</taxon>
    </lineage>
</organism>
<feature type="region of interest" description="Disordered" evidence="1">
    <location>
        <begin position="1"/>
        <end position="20"/>
    </location>
</feature>
<evidence type="ECO:0000256" key="1">
    <source>
        <dbReference type="SAM" id="MobiDB-lite"/>
    </source>
</evidence>
<dbReference type="OrthoDB" id="5866757at2759"/>
<dbReference type="AlphaFoldDB" id="A0A016RZF8"/>
<sequence length="120" mass="13977">MERSGRCHKPVGNPTGRQLLPRLQVPKFTGKRSDWENFWSIFKANIEDQAIPTMLKFNYLNSVDEWTWDKFYEVADHLLNEEELERAKGIFTKDEGMKGTPEIRQTTDPAYTVEGKIISL</sequence>
<comment type="caution">
    <text evidence="2">The sequence shown here is derived from an EMBL/GenBank/DDBJ whole genome shotgun (WGS) entry which is preliminary data.</text>
</comment>
<proteinExistence type="predicted"/>
<dbReference type="Pfam" id="PF03564">
    <property type="entry name" value="DUF1759"/>
    <property type="match status" value="1"/>
</dbReference>
<keyword evidence="3" id="KW-1185">Reference proteome</keyword>
<evidence type="ECO:0000313" key="3">
    <source>
        <dbReference type="Proteomes" id="UP000024635"/>
    </source>
</evidence>
<protein>
    <submittedName>
        <fullName evidence="2">Uncharacterized protein</fullName>
    </submittedName>
</protein>
<accession>A0A016RZF8</accession>
<dbReference type="InterPro" id="IPR005312">
    <property type="entry name" value="DUF1759"/>
</dbReference>
<evidence type="ECO:0000313" key="2">
    <source>
        <dbReference type="EMBL" id="EYB83651.1"/>
    </source>
</evidence>
<gene>
    <name evidence="2" type="primary">Acey_s0332.g2787</name>
    <name evidence="2" type="ORF">Y032_0332g2787</name>
</gene>
<reference evidence="3" key="1">
    <citation type="journal article" date="2015" name="Nat. Genet.">
        <title>The genome and transcriptome of the zoonotic hookworm Ancylostoma ceylanicum identify infection-specific gene families.</title>
        <authorList>
            <person name="Schwarz E.M."/>
            <person name="Hu Y."/>
            <person name="Antoshechkin I."/>
            <person name="Miller M.M."/>
            <person name="Sternberg P.W."/>
            <person name="Aroian R.V."/>
        </authorList>
    </citation>
    <scope>NUCLEOTIDE SEQUENCE</scope>
    <source>
        <strain evidence="3">HY135</strain>
    </source>
</reference>